<evidence type="ECO:0000313" key="7">
    <source>
        <dbReference type="Proteomes" id="UP000462435"/>
    </source>
</evidence>
<dbReference type="Proteomes" id="UP000462435">
    <property type="component" value="Unassembled WGS sequence"/>
</dbReference>
<name>A0A7V8FSQ5_9BURK</name>
<evidence type="ECO:0000256" key="2">
    <source>
        <dbReference type="ARBA" id="ARBA00022908"/>
    </source>
</evidence>
<evidence type="ECO:0000256" key="1">
    <source>
        <dbReference type="ARBA" id="ARBA00008857"/>
    </source>
</evidence>
<keyword evidence="4" id="KW-0233">DNA recombination</keyword>
<sequence length="383" mass="43141">MLRYRIGKGRRRELTIGNYPDISLAAAREKARSYRVAIDEGRDPAIEKQEEKQRVQAAWLMRELVGDFREKCLVPSAYAANTIKYRNYDLDGVVLPALGSRPVQRITAVDVVAMLTDCNRTWTITKRILTTTSKLFDHACGLQIIASNPCVGIRLSALKGKRPAVRKRVMLTEKELRVLLPGADFIGEENAMAFRILLATCVRGIELARARKEHVFLDRGLWWVPDEDVKTRSGFLVPLVPIVVEWFRALFEWSGESEYVLPARHERRRRNAGGDTHVGPTTLWAAITRAFKRGDISITKFTPHDTRSTAKGHMRNMGISNAISEIALNHKVRGMEGIYDVREEIPERREALTKWAEFIVACETGMPAPAPVSANIIALRSAA</sequence>
<organism evidence="6 7">
    <name type="scientific">Herbaspirillum frisingense</name>
    <dbReference type="NCBI Taxonomy" id="92645"/>
    <lineage>
        <taxon>Bacteria</taxon>
        <taxon>Pseudomonadati</taxon>
        <taxon>Pseudomonadota</taxon>
        <taxon>Betaproteobacteria</taxon>
        <taxon>Burkholderiales</taxon>
        <taxon>Oxalobacteraceae</taxon>
        <taxon>Herbaspirillum</taxon>
    </lineage>
</organism>
<evidence type="ECO:0000256" key="3">
    <source>
        <dbReference type="ARBA" id="ARBA00023125"/>
    </source>
</evidence>
<dbReference type="GO" id="GO:0006310">
    <property type="term" value="P:DNA recombination"/>
    <property type="evidence" value="ECO:0007669"/>
    <property type="project" value="UniProtKB-KW"/>
</dbReference>
<evidence type="ECO:0000259" key="5">
    <source>
        <dbReference type="PROSITE" id="PS51898"/>
    </source>
</evidence>
<gene>
    <name evidence="6" type="primary">intA_2</name>
    <name evidence="6" type="ORF">GAK35_04304</name>
</gene>
<proteinExistence type="inferred from homology"/>
<feature type="domain" description="Tyr recombinase" evidence="5">
    <location>
        <begin position="166"/>
        <end position="354"/>
    </location>
</feature>
<dbReference type="Pfam" id="PF13356">
    <property type="entry name" value="Arm-DNA-bind_3"/>
    <property type="match status" value="1"/>
</dbReference>
<dbReference type="InterPro" id="IPR050808">
    <property type="entry name" value="Phage_Integrase"/>
</dbReference>
<comment type="caution">
    <text evidence="6">The sequence shown here is derived from an EMBL/GenBank/DDBJ whole genome shotgun (WGS) entry which is preliminary data.</text>
</comment>
<dbReference type="GO" id="GO:0015074">
    <property type="term" value="P:DNA integration"/>
    <property type="evidence" value="ECO:0007669"/>
    <property type="project" value="UniProtKB-KW"/>
</dbReference>
<dbReference type="InterPro" id="IPR002104">
    <property type="entry name" value="Integrase_catalytic"/>
</dbReference>
<evidence type="ECO:0000313" key="6">
    <source>
        <dbReference type="EMBL" id="KAF1034257.1"/>
    </source>
</evidence>
<dbReference type="Gene3D" id="3.30.160.390">
    <property type="entry name" value="Integrase, DNA-binding domain"/>
    <property type="match status" value="1"/>
</dbReference>
<dbReference type="InterPro" id="IPR011010">
    <property type="entry name" value="DNA_brk_join_enz"/>
</dbReference>
<protein>
    <submittedName>
        <fullName evidence="6">Prophage integrase IntA</fullName>
    </submittedName>
</protein>
<evidence type="ECO:0000256" key="4">
    <source>
        <dbReference type="ARBA" id="ARBA00023172"/>
    </source>
</evidence>
<keyword evidence="2" id="KW-0229">DNA integration</keyword>
<dbReference type="PANTHER" id="PTHR30629:SF2">
    <property type="entry name" value="PROPHAGE INTEGRASE INTS-RELATED"/>
    <property type="match status" value="1"/>
</dbReference>
<dbReference type="Pfam" id="PF00589">
    <property type="entry name" value="Phage_integrase"/>
    <property type="match status" value="1"/>
</dbReference>
<dbReference type="AlphaFoldDB" id="A0A7V8FSQ5"/>
<dbReference type="SUPFAM" id="SSF56349">
    <property type="entry name" value="DNA breaking-rejoining enzymes"/>
    <property type="match status" value="1"/>
</dbReference>
<dbReference type="Gene3D" id="1.10.443.10">
    <property type="entry name" value="Intergrase catalytic core"/>
    <property type="match status" value="1"/>
</dbReference>
<dbReference type="PANTHER" id="PTHR30629">
    <property type="entry name" value="PROPHAGE INTEGRASE"/>
    <property type="match status" value="1"/>
</dbReference>
<dbReference type="InterPro" id="IPR038488">
    <property type="entry name" value="Integrase_DNA-bd_sf"/>
</dbReference>
<dbReference type="InterPro" id="IPR010998">
    <property type="entry name" value="Integrase_recombinase_N"/>
</dbReference>
<dbReference type="GO" id="GO:0003677">
    <property type="term" value="F:DNA binding"/>
    <property type="evidence" value="ECO:0007669"/>
    <property type="project" value="UniProtKB-KW"/>
</dbReference>
<reference evidence="7" key="1">
    <citation type="journal article" date="2020" name="MBio">
        <title>Horizontal gene transfer to a defensive symbiont with a reduced genome amongst a multipartite beetle microbiome.</title>
        <authorList>
            <person name="Waterworth S.C."/>
            <person name="Florez L.V."/>
            <person name="Rees E.R."/>
            <person name="Hertweck C."/>
            <person name="Kaltenpoth M."/>
            <person name="Kwan J.C."/>
        </authorList>
    </citation>
    <scope>NUCLEOTIDE SEQUENCE [LARGE SCALE GENOMIC DNA]</scope>
</reference>
<dbReference type="InterPro" id="IPR013762">
    <property type="entry name" value="Integrase-like_cat_sf"/>
</dbReference>
<dbReference type="PROSITE" id="PS51898">
    <property type="entry name" value="TYR_RECOMBINASE"/>
    <property type="match status" value="1"/>
</dbReference>
<keyword evidence="3" id="KW-0238">DNA-binding</keyword>
<dbReference type="InterPro" id="IPR025166">
    <property type="entry name" value="Integrase_DNA_bind_dom"/>
</dbReference>
<comment type="similarity">
    <text evidence="1">Belongs to the 'phage' integrase family.</text>
</comment>
<accession>A0A7V8FSQ5</accession>
<dbReference type="EMBL" id="WNDX01000246">
    <property type="protein sequence ID" value="KAF1034257.1"/>
    <property type="molecule type" value="Genomic_DNA"/>
</dbReference>
<dbReference type="Gene3D" id="1.10.150.130">
    <property type="match status" value="1"/>
</dbReference>